<keyword evidence="3" id="KW-1185">Reference proteome</keyword>
<accession>L9KWM3</accession>
<proteinExistence type="predicted"/>
<evidence type="ECO:0000256" key="1">
    <source>
        <dbReference type="SAM" id="MobiDB-lite"/>
    </source>
</evidence>
<gene>
    <name evidence="2" type="ORF">TREES_T100013970</name>
</gene>
<reference evidence="3" key="2">
    <citation type="journal article" date="2013" name="Nat. Commun.">
        <title>Genome of the Chinese tree shrew.</title>
        <authorList>
            <person name="Fan Y."/>
            <person name="Huang Z.Y."/>
            <person name="Cao C.C."/>
            <person name="Chen C.S."/>
            <person name="Chen Y.X."/>
            <person name="Fan D.D."/>
            <person name="He J."/>
            <person name="Hou H.L."/>
            <person name="Hu L."/>
            <person name="Hu X.T."/>
            <person name="Jiang X.T."/>
            <person name="Lai R."/>
            <person name="Lang Y.S."/>
            <person name="Liang B."/>
            <person name="Liao S.G."/>
            <person name="Mu D."/>
            <person name="Ma Y.Y."/>
            <person name="Niu Y.Y."/>
            <person name="Sun X.Q."/>
            <person name="Xia J.Q."/>
            <person name="Xiao J."/>
            <person name="Xiong Z.Q."/>
            <person name="Xu L."/>
            <person name="Yang L."/>
            <person name="Zhang Y."/>
            <person name="Zhao W."/>
            <person name="Zhao X.D."/>
            <person name="Zheng Y.T."/>
            <person name="Zhou J.M."/>
            <person name="Zhu Y.B."/>
            <person name="Zhang G.J."/>
            <person name="Wang J."/>
            <person name="Yao Y.G."/>
        </authorList>
    </citation>
    <scope>NUCLEOTIDE SEQUENCE [LARGE SCALE GENOMIC DNA]</scope>
</reference>
<dbReference type="AlphaFoldDB" id="L9KWM3"/>
<protein>
    <submittedName>
        <fullName evidence="2">Uncharacterized protein</fullName>
    </submittedName>
</protein>
<feature type="compositionally biased region" description="Polar residues" evidence="1">
    <location>
        <begin position="97"/>
        <end position="113"/>
    </location>
</feature>
<dbReference type="EMBL" id="KB320684">
    <property type="protein sequence ID" value="ELW65552.1"/>
    <property type="molecule type" value="Genomic_DNA"/>
</dbReference>
<sequence length="113" mass="12124">MVRMEPCVHIIWRLSSCTANLSGGQTLTEHLFHVPGYLDGSKDTEPEAADTEELQASEEALDDEHFQTVRGPSPRGSSASQVAKVVPDPITYETVDSKSSPEPTGTSGTLRGP</sequence>
<reference evidence="3" key="1">
    <citation type="submission" date="2012-07" db="EMBL/GenBank/DDBJ databases">
        <title>Genome of the Chinese tree shrew, a rising model animal genetically related to primates.</title>
        <authorList>
            <person name="Zhang G."/>
            <person name="Fan Y."/>
            <person name="Yao Y."/>
            <person name="Huang Z."/>
        </authorList>
    </citation>
    <scope>NUCLEOTIDE SEQUENCE [LARGE SCALE GENOMIC DNA]</scope>
</reference>
<evidence type="ECO:0000313" key="3">
    <source>
        <dbReference type="Proteomes" id="UP000011518"/>
    </source>
</evidence>
<evidence type="ECO:0000313" key="2">
    <source>
        <dbReference type="EMBL" id="ELW65552.1"/>
    </source>
</evidence>
<organism evidence="2 3">
    <name type="scientific">Tupaia chinensis</name>
    <name type="common">Chinese tree shrew</name>
    <name type="synonym">Tupaia belangeri chinensis</name>
    <dbReference type="NCBI Taxonomy" id="246437"/>
    <lineage>
        <taxon>Eukaryota</taxon>
        <taxon>Metazoa</taxon>
        <taxon>Chordata</taxon>
        <taxon>Craniata</taxon>
        <taxon>Vertebrata</taxon>
        <taxon>Euteleostomi</taxon>
        <taxon>Mammalia</taxon>
        <taxon>Eutheria</taxon>
        <taxon>Euarchontoglires</taxon>
        <taxon>Scandentia</taxon>
        <taxon>Tupaiidae</taxon>
        <taxon>Tupaia</taxon>
    </lineage>
</organism>
<dbReference type="InParanoid" id="L9KWM3"/>
<dbReference type="Proteomes" id="UP000011518">
    <property type="component" value="Unassembled WGS sequence"/>
</dbReference>
<name>L9KWM3_TUPCH</name>
<feature type="region of interest" description="Disordered" evidence="1">
    <location>
        <begin position="64"/>
        <end position="113"/>
    </location>
</feature>